<dbReference type="RefSeq" id="WP_213249296.1">
    <property type="nucleotide sequence ID" value="NZ_CP045806.1"/>
</dbReference>
<feature type="transmembrane region" description="Helical" evidence="5">
    <location>
        <begin position="391"/>
        <end position="418"/>
    </location>
</feature>
<keyword evidence="4 5" id="KW-0472">Membrane</keyword>
<keyword evidence="8" id="KW-1185">Reference proteome</keyword>
<feature type="transmembrane region" description="Helical" evidence="5">
    <location>
        <begin position="25"/>
        <end position="46"/>
    </location>
</feature>
<feature type="transmembrane region" description="Helical" evidence="5">
    <location>
        <begin position="240"/>
        <end position="258"/>
    </location>
</feature>
<evidence type="ECO:0000256" key="3">
    <source>
        <dbReference type="ARBA" id="ARBA00022989"/>
    </source>
</evidence>
<evidence type="ECO:0000256" key="2">
    <source>
        <dbReference type="ARBA" id="ARBA00022692"/>
    </source>
</evidence>
<dbReference type="EMBL" id="CP045809">
    <property type="protein sequence ID" value="QHN35245.1"/>
    <property type="molecule type" value="Genomic_DNA"/>
</dbReference>
<feature type="transmembrane region" description="Helical" evidence="5">
    <location>
        <begin position="84"/>
        <end position="103"/>
    </location>
</feature>
<reference evidence="7" key="1">
    <citation type="journal article" date="2021" name="Nat. Microbiol.">
        <title>Cocultivation of an ultrasmall environmental parasitic bacterium with lytic ability against bacteria associated with wastewater foams.</title>
        <authorList>
            <person name="Batinovic S."/>
            <person name="Rose J.J.A."/>
            <person name="Ratcliffe J."/>
            <person name="Seviour R.J."/>
            <person name="Petrovski S."/>
        </authorList>
    </citation>
    <scope>NUCLEOTIDE SEQUENCE</scope>
    <source>
        <strain evidence="7">CON9</strain>
    </source>
</reference>
<feature type="transmembrane region" description="Helical" evidence="5">
    <location>
        <begin position="342"/>
        <end position="363"/>
    </location>
</feature>
<keyword evidence="2 5" id="KW-0812">Transmembrane</keyword>
<proteinExistence type="predicted"/>
<dbReference type="Pfam" id="PF01061">
    <property type="entry name" value="ABC2_membrane"/>
    <property type="match status" value="1"/>
</dbReference>
<feature type="transmembrane region" description="Helical" evidence="5">
    <location>
        <begin position="163"/>
        <end position="184"/>
    </location>
</feature>
<dbReference type="InterPro" id="IPR013525">
    <property type="entry name" value="ABC2_TM"/>
</dbReference>
<evidence type="ECO:0000313" key="8">
    <source>
        <dbReference type="Proteomes" id="UP001059836"/>
    </source>
</evidence>
<feature type="transmembrane region" description="Helical" evidence="5">
    <location>
        <begin position="506"/>
        <end position="525"/>
    </location>
</feature>
<dbReference type="Proteomes" id="UP001059836">
    <property type="component" value="Chromosome"/>
</dbReference>
<feature type="domain" description="ABC-2 type transporter transmembrane" evidence="6">
    <location>
        <begin position="65"/>
        <end position="229"/>
    </location>
</feature>
<feature type="transmembrane region" description="Helical" evidence="5">
    <location>
        <begin position="430"/>
        <end position="453"/>
    </location>
</feature>
<evidence type="ECO:0000256" key="1">
    <source>
        <dbReference type="ARBA" id="ARBA00004141"/>
    </source>
</evidence>
<evidence type="ECO:0000256" key="5">
    <source>
        <dbReference type="SAM" id="Phobius"/>
    </source>
</evidence>
<evidence type="ECO:0000259" key="6">
    <source>
        <dbReference type="Pfam" id="PF01061"/>
    </source>
</evidence>
<feature type="transmembrane region" description="Helical" evidence="5">
    <location>
        <begin position="196"/>
        <end position="214"/>
    </location>
</feature>
<protein>
    <submittedName>
        <fullName evidence="7">Multidrug ABC transporter permease</fullName>
    </submittedName>
</protein>
<evidence type="ECO:0000256" key="4">
    <source>
        <dbReference type="ARBA" id="ARBA00023136"/>
    </source>
</evidence>
<accession>A0ABX6IIZ2</accession>
<gene>
    <name evidence="7" type="ORF">GII31_10445</name>
</gene>
<feature type="transmembrane region" description="Helical" evidence="5">
    <location>
        <begin position="460"/>
        <end position="481"/>
    </location>
</feature>
<comment type="subcellular location">
    <subcellularLocation>
        <location evidence="1">Membrane</location>
        <topology evidence="1">Multi-pass membrane protein</topology>
    </subcellularLocation>
</comment>
<sequence length="531" mass="54963">MPTLIALTGTPTLLRASLKHEARSLAPWIAIVTVLTVSSVIVYPWLFPDAVDRKTFATTVGGNPALGLIFGPAHDLSSVDGFNAWRSLALGGFVTALGMIFTVTKASRGQEDSGQAELLASGVLGRQARLLSAVALAAVGSVAVGVMSAALTLACGGGWADTLVLSAGFTVTGLMFASVAALSAQISSEARTANTVAVSVLGAFFVLRGFLYSVDAPGWTTWINPLGWISETRPASGNHWWPLLLGVLFACLVTVAAFRLQAARDFGQGFIAPGAGPARGTIGTPFGLALRLNRAAIISWACAFIGLGVILGYFTRSADDMLTDNPAMADIFAAGAASPADLIGAFVTTLMSLAGIIASVSGVQIINRIRTEELTDRAEPVLATAVTRHRYLAAGVLLAVVSPAVSLMIAGTVVGIFADSAQIPIDFTDALLQAAATVPAMWAVIAVAVAVIGARPQVQIASWAGVIASFGLTLLGPSFTLPDWALGISPFHHVPDMSAAERQWSGLMWVGVVAAVLLVVGFTAFRRRDTP</sequence>
<feature type="transmembrane region" description="Helical" evidence="5">
    <location>
        <begin position="295"/>
        <end position="314"/>
    </location>
</feature>
<name>A0ABX6IIZ2_9ACTN</name>
<keyword evidence="3 5" id="KW-1133">Transmembrane helix</keyword>
<evidence type="ECO:0000313" key="7">
    <source>
        <dbReference type="EMBL" id="QHN35245.1"/>
    </source>
</evidence>
<organism evidence="7 8">
    <name type="scientific">Gordonia pseudamarae</name>
    <dbReference type="NCBI Taxonomy" id="2831662"/>
    <lineage>
        <taxon>Bacteria</taxon>
        <taxon>Bacillati</taxon>
        <taxon>Actinomycetota</taxon>
        <taxon>Actinomycetes</taxon>
        <taxon>Mycobacteriales</taxon>
        <taxon>Gordoniaceae</taxon>
        <taxon>Gordonia</taxon>
    </lineage>
</organism>
<feature type="transmembrane region" description="Helical" evidence="5">
    <location>
        <begin position="130"/>
        <end position="151"/>
    </location>
</feature>